<proteinExistence type="inferred from homology"/>
<dbReference type="Pfam" id="PF07221">
    <property type="entry name" value="GlcNAc_2-epim"/>
    <property type="match status" value="1"/>
</dbReference>
<accession>S2E8Q8</accession>
<evidence type="ECO:0000313" key="3">
    <source>
        <dbReference type="EMBL" id="EOZ98693.1"/>
    </source>
</evidence>
<comment type="similarity">
    <text evidence="1">Belongs to the N-acylglucosamine 2-epimerase family.</text>
</comment>
<dbReference type="SUPFAM" id="SSF48208">
    <property type="entry name" value="Six-hairpin glycosidases"/>
    <property type="match status" value="1"/>
</dbReference>
<dbReference type="STRING" id="1189612.A33Q_1347"/>
<dbReference type="EMBL" id="ALWO02000023">
    <property type="protein sequence ID" value="EOZ98693.1"/>
    <property type="molecule type" value="Genomic_DNA"/>
</dbReference>
<dbReference type="eggNOG" id="COG2942">
    <property type="taxonomic scope" value="Bacteria"/>
</dbReference>
<dbReference type="AlphaFoldDB" id="S2E8Q8"/>
<comment type="caution">
    <text evidence="3">The sequence shown here is derived from an EMBL/GenBank/DDBJ whole genome shotgun (WGS) entry which is preliminary data.</text>
</comment>
<dbReference type="InterPro" id="IPR012341">
    <property type="entry name" value="6hp_glycosidase-like_sf"/>
</dbReference>
<organism evidence="3 4">
    <name type="scientific">Indibacter alkaliphilus (strain CCUG 57479 / KCTC 22604 / LW1)</name>
    <dbReference type="NCBI Taxonomy" id="1189612"/>
    <lineage>
        <taxon>Bacteria</taxon>
        <taxon>Pseudomonadati</taxon>
        <taxon>Bacteroidota</taxon>
        <taxon>Cytophagia</taxon>
        <taxon>Cytophagales</taxon>
        <taxon>Cyclobacteriaceae</taxon>
    </lineage>
</organism>
<evidence type="ECO:0000313" key="4">
    <source>
        <dbReference type="Proteomes" id="UP000006073"/>
    </source>
</evidence>
<protein>
    <submittedName>
        <fullName evidence="3">N-acyl-D-glucosamine 2-epimerase</fullName>
    </submittedName>
</protein>
<dbReference type="GO" id="GO:0005975">
    <property type="term" value="P:carbohydrate metabolic process"/>
    <property type="evidence" value="ECO:0007669"/>
    <property type="project" value="InterPro"/>
</dbReference>
<dbReference type="Gene3D" id="1.50.10.10">
    <property type="match status" value="1"/>
</dbReference>
<keyword evidence="4" id="KW-1185">Reference proteome</keyword>
<gene>
    <name evidence="3" type="ORF">A33Q_1347</name>
</gene>
<sequence>MDKDLYEYALTARALENSMQENLLNTWYPKAFDYDSGGYFSNFDYQFNLKEGPHNKFIVTQSRHLWSNSVAMMLYPEIEQYSIGAKLGFDFIKNKMWDSTHGGFYQMVSRSGEPLLDKEKMKTAYGNSFAIYALATYFDASRDSAALKLAVKAFQWLDDNSYDPKYGGYFQHLDQDGVPLERAVDTPSTSDLGYKDQNSSIHLLEAFTALYQVWKDPLLEKRLEEMLLLVRDKITNPKGYLNLFFEADWTPVSFQDKDEETILQQRQLDHVSFGHDVETGFLLIEAAHVLGSGDDENTFKQAKKLIDHGLKFGWDEERGGFYDEGYYFGEDQKPRIIKDSKNWWAQAEGMNALLLMAIHYPDDQMDYFGKFQKQWEYIQEYLIDHVHGDWYPGGLDKQPQMSTADKGHIWKGNYHQLRSFKHSIEMLRIFAE</sequence>
<keyword evidence="2" id="KW-0413">Isomerase</keyword>
<evidence type="ECO:0000256" key="2">
    <source>
        <dbReference type="ARBA" id="ARBA00023235"/>
    </source>
</evidence>
<dbReference type="GO" id="GO:0016853">
    <property type="term" value="F:isomerase activity"/>
    <property type="evidence" value="ECO:0007669"/>
    <property type="project" value="UniProtKB-KW"/>
</dbReference>
<evidence type="ECO:0000256" key="1">
    <source>
        <dbReference type="ARBA" id="ARBA00008558"/>
    </source>
</evidence>
<dbReference type="Proteomes" id="UP000006073">
    <property type="component" value="Unassembled WGS sequence"/>
</dbReference>
<dbReference type="PANTHER" id="PTHR15108">
    <property type="entry name" value="N-ACYLGLUCOSAMINE-2-EPIMERASE"/>
    <property type="match status" value="1"/>
</dbReference>
<name>S2E8Q8_INDAL</name>
<dbReference type="InterPro" id="IPR010819">
    <property type="entry name" value="AGE/CE"/>
</dbReference>
<reference evidence="3 4" key="1">
    <citation type="journal article" date="2013" name="Genome Announc.">
        <title>Draft Genome Sequence of Indibacter alkaliphilus Strain LW1T, Isolated from Lonar Lake, a Haloalkaline Lake in the Buldana District of Maharashtra, India.</title>
        <authorList>
            <person name="Singh A."/>
            <person name="Kumar Jangir P."/>
            <person name="Sharma R."/>
            <person name="Singh A."/>
            <person name="Kumar Pinnaka A."/>
            <person name="Shivaji S."/>
        </authorList>
    </citation>
    <scope>NUCLEOTIDE SEQUENCE [LARGE SCALE GENOMIC DNA]</scope>
    <source>
        <strain evidence="4">CCUG 57479 / KCTC 22604 / LW1</strain>
    </source>
</reference>
<dbReference type="InterPro" id="IPR008928">
    <property type="entry name" value="6-hairpin_glycosidase_sf"/>
</dbReference>